<feature type="compositionally biased region" description="Acidic residues" evidence="6">
    <location>
        <begin position="109"/>
        <end position="152"/>
    </location>
</feature>
<accession>A0A9Q0D2N2</accession>
<keyword evidence="3 5" id="KW-0697">Rotamase</keyword>
<dbReference type="Gene3D" id="3.10.50.40">
    <property type="match status" value="1"/>
</dbReference>
<dbReference type="GO" id="GO:0003755">
    <property type="term" value="F:peptidyl-prolyl cis-trans isomerase activity"/>
    <property type="evidence" value="ECO:0007669"/>
    <property type="project" value="UniProtKB-KW"/>
</dbReference>
<evidence type="ECO:0000256" key="1">
    <source>
        <dbReference type="ARBA" id="ARBA00000971"/>
    </source>
</evidence>
<evidence type="ECO:0000313" key="9">
    <source>
        <dbReference type="Proteomes" id="UP001151287"/>
    </source>
</evidence>
<dbReference type="InterPro" id="IPR001179">
    <property type="entry name" value="PPIase_FKBP_dom"/>
</dbReference>
<dbReference type="FunFam" id="3.10.50.40:FF:000006">
    <property type="entry name" value="Peptidyl-prolyl cis-trans isomerase"/>
    <property type="match status" value="1"/>
</dbReference>
<evidence type="ECO:0000256" key="6">
    <source>
        <dbReference type="SAM" id="MobiDB-lite"/>
    </source>
</evidence>
<proteinExistence type="predicted"/>
<protein>
    <recommendedName>
        <fullName evidence="2 5">peptidylprolyl isomerase</fullName>
        <ecNumber evidence="2 5">5.2.1.8</ecNumber>
    </recommendedName>
</protein>
<dbReference type="OrthoDB" id="1902587at2759"/>
<dbReference type="Pfam" id="PF17800">
    <property type="entry name" value="NPL"/>
    <property type="match status" value="1"/>
</dbReference>
<dbReference type="Pfam" id="PF00254">
    <property type="entry name" value="FKBP_C"/>
    <property type="match status" value="1"/>
</dbReference>
<reference evidence="8" key="1">
    <citation type="journal article" date="2022" name="Cell">
        <title>Repeat-based holocentromeres influence genome architecture and karyotype evolution.</title>
        <authorList>
            <person name="Hofstatter P.G."/>
            <person name="Thangavel G."/>
            <person name="Lux T."/>
            <person name="Neumann P."/>
            <person name="Vondrak T."/>
            <person name="Novak P."/>
            <person name="Zhang M."/>
            <person name="Costa L."/>
            <person name="Castellani M."/>
            <person name="Scott A."/>
            <person name="Toegelov H."/>
            <person name="Fuchs J."/>
            <person name="Mata-Sucre Y."/>
            <person name="Dias Y."/>
            <person name="Vanzela A.L.L."/>
            <person name="Huettel B."/>
            <person name="Almeida C.C.S."/>
            <person name="Simkova H."/>
            <person name="Souza G."/>
            <person name="Pedrosa-Harand A."/>
            <person name="Macas J."/>
            <person name="Mayer K.F.X."/>
            <person name="Houben A."/>
            <person name="Marques A."/>
        </authorList>
    </citation>
    <scope>NUCLEOTIDE SEQUENCE</scope>
    <source>
        <strain evidence="8">RhyBre1mFocal</strain>
    </source>
</reference>
<keyword evidence="4 5" id="KW-0413">Isomerase</keyword>
<dbReference type="Gene3D" id="2.60.120.340">
    <property type="entry name" value="Nucleoplasmin core domain"/>
    <property type="match status" value="1"/>
</dbReference>
<keyword evidence="9" id="KW-1185">Reference proteome</keyword>
<dbReference type="SUPFAM" id="SSF54534">
    <property type="entry name" value="FKBP-like"/>
    <property type="match status" value="1"/>
</dbReference>
<feature type="region of interest" description="Disordered" evidence="6">
    <location>
        <begin position="100"/>
        <end position="379"/>
    </location>
</feature>
<evidence type="ECO:0000256" key="5">
    <source>
        <dbReference type="PROSITE-ProRule" id="PRU00277"/>
    </source>
</evidence>
<organism evidence="8 9">
    <name type="scientific">Rhynchospora breviuscula</name>
    <dbReference type="NCBI Taxonomy" id="2022672"/>
    <lineage>
        <taxon>Eukaryota</taxon>
        <taxon>Viridiplantae</taxon>
        <taxon>Streptophyta</taxon>
        <taxon>Embryophyta</taxon>
        <taxon>Tracheophyta</taxon>
        <taxon>Spermatophyta</taxon>
        <taxon>Magnoliopsida</taxon>
        <taxon>Liliopsida</taxon>
        <taxon>Poales</taxon>
        <taxon>Cyperaceae</taxon>
        <taxon>Cyperoideae</taxon>
        <taxon>Rhynchosporeae</taxon>
        <taxon>Rhynchospora</taxon>
    </lineage>
</organism>
<dbReference type="InterPro" id="IPR046357">
    <property type="entry name" value="PPIase_dom_sf"/>
</dbReference>
<dbReference type="PROSITE" id="PS50059">
    <property type="entry name" value="FKBP_PPIASE"/>
    <property type="match status" value="1"/>
</dbReference>
<dbReference type="PANTHER" id="PTHR43811:SF19">
    <property type="entry name" value="39 KDA FK506-BINDING NUCLEAR PROTEIN"/>
    <property type="match status" value="1"/>
</dbReference>
<feature type="compositionally biased region" description="Basic residues" evidence="6">
    <location>
        <begin position="263"/>
        <end position="275"/>
    </location>
</feature>
<name>A0A9Q0D2N2_9POAL</name>
<evidence type="ECO:0000313" key="8">
    <source>
        <dbReference type="EMBL" id="KAJ1704706.1"/>
    </source>
</evidence>
<dbReference type="EMBL" id="JAMQYH010000001">
    <property type="protein sequence ID" value="KAJ1704706.1"/>
    <property type="molecule type" value="Genomic_DNA"/>
</dbReference>
<evidence type="ECO:0000256" key="4">
    <source>
        <dbReference type="ARBA" id="ARBA00023235"/>
    </source>
</evidence>
<comment type="catalytic activity">
    <reaction evidence="1 5">
        <text>[protein]-peptidylproline (omega=180) = [protein]-peptidylproline (omega=0)</text>
        <dbReference type="Rhea" id="RHEA:16237"/>
        <dbReference type="Rhea" id="RHEA-COMP:10747"/>
        <dbReference type="Rhea" id="RHEA-COMP:10748"/>
        <dbReference type="ChEBI" id="CHEBI:83833"/>
        <dbReference type="ChEBI" id="CHEBI:83834"/>
        <dbReference type="EC" id="5.2.1.8"/>
    </reaction>
</comment>
<feature type="compositionally biased region" description="Basic and acidic residues" evidence="6">
    <location>
        <begin position="230"/>
        <end position="262"/>
    </location>
</feature>
<dbReference type="EC" id="5.2.1.8" evidence="2 5"/>
<sequence>MAFWGVEVKPGKPYTHSYDETRGRLRISQATLGNAVGAEKAKTATKTTVQCNVGTKSPVLICSLFANSCETCHLELEFEEQEDVILSVLGQRSVHLSGYFVGPRGSEEPLGEDIAETESEDSDYDVLSEEDEYESDFIDDGDDIEMYDDDGDMYSPSRRRKSGVVIEEIVDEEKPSNGDLNRASKKKNRQVIDSDDAADDSQLQLAVVPDPSAQVDSEDEDGFPTSTSDSKTEAGDKGNKKRKIDDSAPTDDKKKGEETDVAKKKKKLDKKNKKKERGEKKTLSGANAEVEAEAKTSNDGENQKKETIEGGGKVDTVPEEVPNSKKMIDNGNCQSGDTNGKESKKKKKKNKKSAEKDQGKKEDKMENEQPQQSRTFGNGLVVEEISMGRPDGKKATPGCKVSVNYIGKLQNGKIFDSNIGRRPFKFRLGVGEVIKGWDVGVSGMRVGDKRRLTVPPSMGYGDNAVGPIPKNSWLIFYVELVNVQ</sequence>
<dbReference type="Proteomes" id="UP001151287">
    <property type="component" value="Unassembled WGS sequence"/>
</dbReference>
<dbReference type="PANTHER" id="PTHR43811">
    <property type="entry name" value="FKBP-TYPE PEPTIDYL-PROLYL CIS-TRANS ISOMERASE FKPA"/>
    <property type="match status" value="1"/>
</dbReference>
<evidence type="ECO:0000256" key="3">
    <source>
        <dbReference type="ARBA" id="ARBA00023110"/>
    </source>
</evidence>
<dbReference type="AlphaFoldDB" id="A0A9Q0D2N2"/>
<feature type="domain" description="PPIase FKBP-type" evidence="7">
    <location>
        <begin position="398"/>
        <end position="484"/>
    </location>
</feature>
<comment type="caution">
    <text evidence="8">The sequence shown here is derived from an EMBL/GenBank/DDBJ whole genome shotgun (WGS) entry which is preliminary data.</text>
</comment>
<evidence type="ECO:0000259" key="7">
    <source>
        <dbReference type="PROSITE" id="PS50059"/>
    </source>
</evidence>
<evidence type="ECO:0000256" key="2">
    <source>
        <dbReference type="ARBA" id="ARBA00013194"/>
    </source>
</evidence>
<gene>
    <name evidence="8" type="ORF">LUZ63_004485</name>
</gene>
<feature type="compositionally biased region" description="Basic and acidic residues" evidence="6">
    <location>
        <begin position="292"/>
        <end position="308"/>
    </location>
</feature>
<feature type="compositionally biased region" description="Basic and acidic residues" evidence="6">
    <location>
        <begin position="352"/>
        <end position="367"/>
    </location>
</feature>
<dbReference type="InterPro" id="IPR041232">
    <property type="entry name" value="NPL"/>
</dbReference>